<evidence type="ECO:0000256" key="11">
    <source>
        <dbReference type="SAM" id="Coils"/>
    </source>
</evidence>
<dbReference type="OrthoDB" id="10054259at2759"/>
<keyword evidence="6 10" id="KW-0969">Cilium</keyword>
<evidence type="ECO:0000256" key="7">
    <source>
        <dbReference type="ARBA" id="ARBA00023212"/>
    </source>
</evidence>
<dbReference type="GO" id="GO:0060271">
    <property type="term" value="P:cilium assembly"/>
    <property type="evidence" value="ECO:0007669"/>
    <property type="project" value="UniProtKB-UniRule"/>
</dbReference>
<dbReference type="EMBL" id="JACMRX010000002">
    <property type="protein sequence ID" value="KAF7995107.1"/>
    <property type="molecule type" value="Genomic_DNA"/>
</dbReference>
<evidence type="ECO:0000256" key="4">
    <source>
        <dbReference type="ARBA" id="ARBA00022846"/>
    </source>
</evidence>
<gene>
    <name evidence="12" type="ORF">HCN44_004579</name>
</gene>
<keyword evidence="13" id="KW-1185">Reference proteome</keyword>
<comment type="caution">
    <text evidence="12">The sequence shown here is derived from an EMBL/GenBank/DDBJ whole genome shotgun (WGS) entry which is preliminary data.</text>
</comment>
<dbReference type="GO" id="GO:0015630">
    <property type="term" value="C:microtubule cytoskeleton"/>
    <property type="evidence" value="ECO:0007669"/>
    <property type="project" value="UniProtKB-UniRule"/>
</dbReference>
<dbReference type="InterPro" id="IPR000435">
    <property type="entry name" value="Tektins"/>
</dbReference>
<reference evidence="12 13" key="1">
    <citation type="submission" date="2020-08" db="EMBL/GenBank/DDBJ databases">
        <title>Aphidius gifuensis genome sequencing and assembly.</title>
        <authorList>
            <person name="Du Z."/>
        </authorList>
    </citation>
    <scope>NUCLEOTIDE SEQUENCE [LARGE SCALE GENOMIC DNA]</scope>
    <source>
        <strain evidence="12">YNYX2018</strain>
        <tissue evidence="12">Adults</tissue>
    </source>
</reference>
<organism evidence="12 13">
    <name type="scientific">Aphidius gifuensis</name>
    <name type="common">Parasitoid wasp</name>
    <dbReference type="NCBI Taxonomy" id="684658"/>
    <lineage>
        <taxon>Eukaryota</taxon>
        <taxon>Metazoa</taxon>
        <taxon>Ecdysozoa</taxon>
        <taxon>Arthropoda</taxon>
        <taxon>Hexapoda</taxon>
        <taxon>Insecta</taxon>
        <taxon>Pterygota</taxon>
        <taxon>Neoptera</taxon>
        <taxon>Endopterygota</taxon>
        <taxon>Hymenoptera</taxon>
        <taxon>Apocrita</taxon>
        <taxon>Ichneumonoidea</taxon>
        <taxon>Braconidae</taxon>
        <taxon>Aphidiinae</taxon>
        <taxon>Aphidius</taxon>
    </lineage>
</organism>
<dbReference type="PANTHER" id="PTHR19960">
    <property type="entry name" value="TEKTIN"/>
    <property type="match status" value="1"/>
</dbReference>
<keyword evidence="3" id="KW-0963">Cytoplasm</keyword>
<comment type="similarity">
    <text evidence="2 10">Belongs to the tektin family.</text>
</comment>
<evidence type="ECO:0000256" key="6">
    <source>
        <dbReference type="ARBA" id="ARBA00023069"/>
    </source>
</evidence>
<evidence type="ECO:0000313" key="12">
    <source>
        <dbReference type="EMBL" id="KAF7995107.1"/>
    </source>
</evidence>
<evidence type="ECO:0000256" key="5">
    <source>
        <dbReference type="ARBA" id="ARBA00023054"/>
    </source>
</evidence>
<keyword evidence="8 10" id="KW-0966">Cell projection</keyword>
<comment type="subcellular location">
    <subcellularLocation>
        <location evidence="10">Cytoplasm</location>
        <location evidence="10">Cytoskeleton</location>
        <location evidence="10">Cilium axoneme</location>
    </subcellularLocation>
    <subcellularLocation>
        <location evidence="1">Cytoplasm</location>
        <location evidence="1">Cytoskeleton</location>
        <location evidence="1">Flagellum axoneme</location>
    </subcellularLocation>
</comment>
<evidence type="ECO:0000256" key="8">
    <source>
        <dbReference type="ARBA" id="ARBA00023273"/>
    </source>
</evidence>
<proteinExistence type="inferred from homology"/>
<evidence type="ECO:0000256" key="10">
    <source>
        <dbReference type="RuleBase" id="RU367040"/>
    </source>
</evidence>
<dbReference type="GO" id="GO:0005930">
    <property type="term" value="C:axoneme"/>
    <property type="evidence" value="ECO:0007669"/>
    <property type="project" value="UniProtKB-SubCell"/>
</dbReference>
<dbReference type="PANTHER" id="PTHR19960:SF25">
    <property type="entry name" value="TEKTIN-1"/>
    <property type="match status" value="1"/>
</dbReference>
<dbReference type="AlphaFoldDB" id="A0A834Y1A4"/>
<evidence type="ECO:0000256" key="1">
    <source>
        <dbReference type="ARBA" id="ARBA00004611"/>
    </source>
</evidence>
<keyword evidence="7" id="KW-0206">Cytoskeleton</keyword>
<feature type="coiled-coil region" evidence="11">
    <location>
        <begin position="335"/>
        <end position="366"/>
    </location>
</feature>
<evidence type="ECO:0000256" key="2">
    <source>
        <dbReference type="ARBA" id="ARBA00007209"/>
    </source>
</evidence>
<dbReference type="GO" id="GO:0060294">
    <property type="term" value="P:cilium movement involved in cell motility"/>
    <property type="evidence" value="ECO:0007669"/>
    <property type="project" value="UniProtKB-UniRule"/>
</dbReference>
<keyword evidence="4 10" id="KW-0282">Flagellum</keyword>
<accession>A0A834Y1A4</accession>
<evidence type="ECO:0000256" key="3">
    <source>
        <dbReference type="ARBA" id="ARBA00022490"/>
    </source>
</evidence>
<keyword evidence="5 11" id="KW-0175">Coiled coil</keyword>
<dbReference type="GO" id="GO:0005634">
    <property type="term" value="C:nucleus"/>
    <property type="evidence" value="ECO:0007669"/>
    <property type="project" value="TreeGrafter"/>
</dbReference>
<evidence type="ECO:0000256" key="9">
    <source>
        <dbReference type="ARBA" id="ARBA00045224"/>
    </source>
</evidence>
<protein>
    <recommendedName>
        <fullName evidence="10">Tektin</fullName>
    </recommendedName>
</protein>
<sequence>MNRKVHKFSSNMEILPPLPQRFTIDDWHLNNQSRLRSCQTHCKLVESIIEESDRVCNSTCELIKNNKLTSDYKLEEKLSHIKFCREELLRTRKETCLEIDGLLTYKTRLIDALSSIRRNALLICQKCLIAREHRLGIDLTIDEVEKQLRIEHKVIQGVESTVVKTLEKLKEQIRVLKSSLYFIDKDLNDKDDNYRIDRHNKLLKETSMNLSVYHGAAPLDPSTITIQEWELQSHENILEAMKQINSGKILRNYIDTILKQIVDDLNSQVDKTNEAFDKRICETKEIKSTFETQHADIIKKVNEMSKNINRLEVMIAEKEGFIALAHTRLGNRCKRRNLEMTRDNVEEQLVNEVANIRDNVEKLQQTLCDAQASLRCILKMQIQLEEDINVKVNTLKIDEVECMTMRQSLNFNAY</sequence>
<comment type="function">
    <text evidence="9">Microtubule inner protein (MIP) part of the dynein-decorated doublet microtubules (DMTs) in cilia and flagellar axoneme. Forms filamentous polymers in the walls of ciliary and flagellar microtubules.</text>
</comment>
<dbReference type="InterPro" id="IPR048256">
    <property type="entry name" value="Tektin-like"/>
</dbReference>
<dbReference type="Pfam" id="PF03148">
    <property type="entry name" value="Tektin"/>
    <property type="match status" value="1"/>
</dbReference>
<name>A0A834Y1A4_APHGI</name>
<dbReference type="Proteomes" id="UP000639338">
    <property type="component" value="Unassembled WGS sequence"/>
</dbReference>
<evidence type="ECO:0000313" key="13">
    <source>
        <dbReference type="Proteomes" id="UP000639338"/>
    </source>
</evidence>
<dbReference type="PRINTS" id="PR00511">
    <property type="entry name" value="TEKTIN"/>
</dbReference>